<evidence type="ECO:0000256" key="2">
    <source>
        <dbReference type="ARBA" id="ARBA00022723"/>
    </source>
</evidence>
<dbReference type="PROSITE" id="PS51819">
    <property type="entry name" value="VOC"/>
    <property type="match status" value="2"/>
</dbReference>
<dbReference type="EMBL" id="DRLD01000260">
    <property type="protein sequence ID" value="HED10882.1"/>
    <property type="molecule type" value="Genomic_DNA"/>
</dbReference>
<gene>
    <name evidence="7" type="primary">hppD</name>
    <name evidence="7" type="ORF">ENJ10_09360</name>
</gene>
<dbReference type="NCBIfam" id="TIGR01263">
    <property type="entry name" value="4HPPD"/>
    <property type="match status" value="1"/>
</dbReference>
<dbReference type="GO" id="GO:0046872">
    <property type="term" value="F:metal ion binding"/>
    <property type="evidence" value="ECO:0007669"/>
    <property type="project" value="UniProtKB-KW"/>
</dbReference>
<feature type="domain" description="VOC" evidence="6">
    <location>
        <begin position="166"/>
        <end position="320"/>
    </location>
</feature>
<dbReference type="AlphaFoldDB" id="A0A7V1LNQ8"/>
<keyword evidence="3" id="KW-0677">Repeat</keyword>
<dbReference type="InterPro" id="IPR004360">
    <property type="entry name" value="Glyas_Fos-R_dOase_dom"/>
</dbReference>
<dbReference type="PANTHER" id="PTHR11959:SF1">
    <property type="entry name" value="4-HYDROXYPHENYLPYRUVATE DIOXYGENASE"/>
    <property type="match status" value="1"/>
</dbReference>
<protein>
    <submittedName>
        <fullName evidence="7">4-hydroxyphenylpyruvate dioxygenase</fullName>
        <ecNumber evidence="7">1.13.11.27</ecNumber>
    </submittedName>
</protein>
<dbReference type="EC" id="1.13.11.27" evidence="7"/>
<evidence type="ECO:0000259" key="6">
    <source>
        <dbReference type="PROSITE" id="PS51819"/>
    </source>
</evidence>
<dbReference type="PANTHER" id="PTHR11959">
    <property type="entry name" value="4-HYDROXYPHENYLPYRUVATE DIOXYGENASE"/>
    <property type="match status" value="1"/>
</dbReference>
<keyword evidence="4 5" id="KW-0408">Iron</keyword>
<keyword evidence="7" id="KW-0223">Dioxygenase</keyword>
<dbReference type="InterPro" id="IPR029068">
    <property type="entry name" value="Glyas_Bleomycin-R_OHBP_Dase"/>
</dbReference>
<dbReference type="FunFam" id="3.10.180.10:FF:000001">
    <property type="entry name" value="4-hydroxyphenylpyruvate dioxygenase"/>
    <property type="match status" value="1"/>
</dbReference>
<feature type="binding site" evidence="5">
    <location>
        <position position="331"/>
    </location>
    <ligand>
        <name>Fe cation</name>
        <dbReference type="ChEBI" id="CHEBI:24875"/>
    </ligand>
</feature>
<dbReference type="SUPFAM" id="SSF54593">
    <property type="entry name" value="Glyoxalase/Bleomycin resistance protein/Dihydroxybiphenyl dioxygenase"/>
    <property type="match status" value="1"/>
</dbReference>
<evidence type="ECO:0000256" key="3">
    <source>
        <dbReference type="ARBA" id="ARBA00022737"/>
    </source>
</evidence>
<dbReference type="InterPro" id="IPR041735">
    <property type="entry name" value="4OHPhenylPyrv_dOase_C"/>
</dbReference>
<dbReference type="PIRSF" id="PIRSF009283">
    <property type="entry name" value="HPP_dOase"/>
    <property type="match status" value="1"/>
</dbReference>
<evidence type="ECO:0000256" key="4">
    <source>
        <dbReference type="ARBA" id="ARBA00023004"/>
    </source>
</evidence>
<reference evidence="7" key="1">
    <citation type="journal article" date="2020" name="mSystems">
        <title>Genome- and Community-Level Interaction Insights into Carbon Utilization and Element Cycling Functions of Hydrothermarchaeota in Hydrothermal Sediment.</title>
        <authorList>
            <person name="Zhou Z."/>
            <person name="Liu Y."/>
            <person name="Xu W."/>
            <person name="Pan J."/>
            <person name="Luo Z.H."/>
            <person name="Li M."/>
        </authorList>
    </citation>
    <scope>NUCLEOTIDE SEQUENCE [LARGE SCALE GENOMIC DNA]</scope>
    <source>
        <strain evidence="7">HyVt-456</strain>
    </source>
</reference>
<comment type="similarity">
    <text evidence="1">Belongs to the 4HPPD family.</text>
</comment>
<dbReference type="InterPro" id="IPR037523">
    <property type="entry name" value="VOC_core"/>
</dbReference>
<feature type="binding site" evidence="5">
    <location>
        <position position="169"/>
    </location>
    <ligand>
        <name>Fe cation</name>
        <dbReference type="ChEBI" id="CHEBI:24875"/>
    </ligand>
</feature>
<dbReference type="CDD" id="cd07250">
    <property type="entry name" value="HPPD_C_like"/>
    <property type="match status" value="1"/>
</dbReference>
<feature type="domain" description="VOC" evidence="6">
    <location>
        <begin position="9"/>
        <end position="139"/>
    </location>
</feature>
<name>A0A7V1LNQ8_CALAY</name>
<sequence length="363" mass="41235">MGLPFSFMGTDYIRLIVGNAKQAAHFYQTQFGFELKAYSGLETGNRESANYMLQQNKIRIVLTTPYLAGSPLNEHLRLHGDGVKDVAFWTDDARAAWEYVTARGAVSVQEPTVLEDDFGRVVIASIQTYGDTIHSFVQRDRYNGPFLPGYVEKKSAIAVQPVGLNFVDHFVGNQPENQMTKIAEWYEHVFGWERFWTVDDKDVATEYTSLRSIVMTNDNKRIKMPINRPAAGLRKSQIQEFVEYYSGPGVQHIALDTADIIATVDQLAANGVEFLEVPQSYYDELLERVGDIDEDISDLARLGVLVDRDEFGYLLQLFTKPVQDRPTLFYEVIQRKGAEGFGKGNFKALFESIEREQQRRGNL</sequence>
<evidence type="ECO:0000256" key="5">
    <source>
        <dbReference type="PIRSR" id="PIRSR009283-1"/>
    </source>
</evidence>
<organism evidence="7">
    <name type="scientific">Caldithrix abyssi</name>
    <dbReference type="NCBI Taxonomy" id="187145"/>
    <lineage>
        <taxon>Bacteria</taxon>
        <taxon>Pseudomonadati</taxon>
        <taxon>Calditrichota</taxon>
        <taxon>Calditrichia</taxon>
        <taxon>Calditrichales</taxon>
        <taxon>Calditrichaceae</taxon>
        <taxon>Caldithrix</taxon>
    </lineage>
</organism>
<accession>A0A7V1LNQ8</accession>
<comment type="cofactor">
    <cofactor evidence="5">
        <name>Fe cation</name>
        <dbReference type="ChEBI" id="CHEBI:24875"/>
    </cofactor>
    <text evidence="5">Binds 1 Fe cation per subunit.</text>
</comment>
<dbReference type="GO" id="GO:0003868">
    <property type="term" value="F:4-hydroxyphenylpyruvate dioxygenase activity"/>
    <property type="evidence" value="ECO:0007669"/>
    <property type="project" value="UniProtKB-EC"/>
</dbReference>
<dbReference type="Gene3D" id="3.10.180.10">
    <property type="entry name" value="2,3-Dihydroxybiphenyl 1,2-Dioxygenase, domain 1"/>
    <property type="match status" value="2"/>
</dbReference>
<dbReference type="InterPro" id="IPR041736">
    <property type="entry name" value="4OHPhenylPyrv_dOase_N"/>
</dbReference>
<keyword evidence="7" id="KW-0560">Oxidoreductase</keyword>
<evidence type="ECO:0000256" key="1">
    <source>
        <dbReference type="ARBA" id="ARBA00005877"/>
    </source>
</evidence>
<dbReference type="CDD" id="cd08342">
    <property type="entry name" value="HPPD_N_like"/>
    <property type="match status" value="1"/>
</dbReference>
<dbReference type="GO" id="GO:0006572">
    <property type="term" value="P:L-tyrosine catabolic process"/>
    <property type="evidence" value="ECO:0007669"/>
    <property type="project" value="TreeGrafter"/>
</dbReference>
<dbReference type="InterPro" id="IPR005956">
    <property type="entry name" value="4OHPhenylPyrv_dOase"/>
</dbReference>
<dbReference type="Pfam" id="PF00903">
    <property type="entry name" value="Glyoxalase"/>
    <property type="match status" value="2"/>
</dbReference>
<comment type="caution">
    <text evidence="7">The sequence shown here is derived from an EMBL/GenBank/DDBJ whole genome shotgun (WGS) entry which is preliminary data.</text>
</comment>
<dbReference type="Proteomes" id="UP000886005">
    <property type="component" value="Unassembled WGS sequence"/>
</dbReference>
<proteinExistence type="inferred from homology"/>
<keyword evidence="2 5" id="KW-0479">Metal-binding</keyword>
<feature type="binding site" evidence="5">
    <location>
        <position position="252"/>
    </location>
    <ligand>
        <name>Fe cation</name>
        <dbReference type="ChEBI" id="CHEBI:24875"/>
    </ligand>
</feature>
<evidence type="ECO:0000313" key="7">
    <source>
        <dbReference type="EMBL" id="HED10882.1"/>
    </source>
</evidence>